<accession>A0A1Y0CVV3</accession>
<sequence>MERPSRLNGMRHIAFTMPNLEECERFYTDIMGMQLLRRAHEDLVYLTCGNDNLSLGRADVPATGVQRMDHFGFIVDTKEELEQWFLYLKSKGVTMLDRPHDHGDGARSFHITDPAGNVIQPIYHPDISGQTFTNPE</sequence>
<dbReference type="PANTHER" id="PTHR36113:SF1">
    <property type="entry name" value="GLYOXALASE_BLEOMYCIN RESISTANCE PROTEIN_DIOXYGENASE"/>
    <property type="match status" value="1"/>
</dbReference>
<proteinExistence type="predicted"/>
<protein>
    <submittedName>
        <fullName evidence="2">Glyoxalase</fullName>
    </submittedName>
</protein>
<evidence type="ECO:0000259" key="1">
    <source>
        <dbReference type="PROSITE" id="PS51819"/>
    </source>
</evidence>
<dbReference type="Gene3D" id="3.10.180.10">
    <property type="entry name" value="2,3-Dihydroxybiphenyl 1,2-Dioxygenase, domain 1"/>
    <property type="match status" value="1"/>
</dbReference>
<dbReference type="CDD" id="cd06587">
    <property type="entry name" value="VOC"/>
    <property type="match status" value="1"/>
</dbReference>
<dbReference type="SUPFAM" id="SSF54593">
    <property type="entry name" value="Glyoxalase/Bleomycin resistance protein/Dihydroxybiphenyl dioxygenase"/>
    <property type="match status" value="1"/>
</dbReference>
<dbReference type="Proteomes" id="UP000243793">
    <property type="component" value="Chromosome"/>
</dbReference>
<dbReference type="KEGG" id="ocm:CBP12_04275"/>
<evidence type="ECO:0000313" key="3">
    <source>
        <dbReference type="Proteomes" id="UP000243793"/>
    </source>
</evidence>
<dbReference type="RefSeq" id="WP_086963292.1">
    <property type="nucleotide sequence ID" value="NZ_CP021376.1"/>
</dbReference>
<dbReference type="InterPro" id="IPR029068">
    <property type="entry name" value="Glyas_Bleomycin-R_OHBP_Dase"/>
</dbReference>
<dbReference type="AlphaFoldDB" id="A0A1Y0CVV3"/>
<gene>
    <name evidence="2" type="ORF">CBP12_04275</name>
</gene>
<organism evidence="2 3">
    <name type="scientific">Oceanisphaera avium</name>
    <dbReference type="NCBI Taxonomy" id="1903694"/>
    <lineage>
        <taxon>Bacteria</taxon>
        <taxon>Pseudomonadati</taxon>
        <taxon>Pseudomonadota</taxon>
        <taxon>Gammaproteobacteria</taxon>
        <taxon>Aeromonadales</taxon>
        <taxon>Aeromonadaceae</taxon>
        <taxon>Oceanisphaera</taxon>
    </lineage>
</organism>
<dbReference type="PROSITE" id="PS51819">
    <property type="entry name" value="VOC"/>
    <property type="match status" value="1"/>
</dbReference>
<name>A0A1Y0CVV3_9GAMM</name>
<keyword evidence="3" id="KW-1185">Reference proteome</keyword>
<dbReference type="InterPro" id="IPR051332">
    <property type="entry name" value="Fosfomycin_Res_Enzymes"/>
</dbReference>
<dbReference type="EMBL" id="CP021376">
    <property type="protein sequence ID" value="ART79463.1"/>
    <property type="molecule type" value="Genomic_DNA"/>
</dbReference>
<reference evidence="3" key="1">
    <citation type="submission" date="2017-05" db="EMBL/GenBank/DDBJ databases">
        <authorList>
            <person name="Sung H."/>
        </authorList>
    </citation>
    <scope>NUCLEOTIDE SEQUENCE [LARGE SCALE GENOMIC DNA]</scope>
    <source>
        <strain evidence="3">AMac2203</strain>
    </source>
</reference>
<evidence type="ECO:0000313" key="2">
    <source>
        <dbReference type="EMBL" id="ART79463.1"/>
    </source>
</evidence>
<dbReference type="InterPro" id="IPR037523">
    <property type="entry name" value="VOC_core"/>
</dbReference>
<dbReference type="InterPro" id="IPR004360">
    <property type="entry name" value="Glyas_Fos-R_dOase_dom"/>
</dbReference>
<feature type="domain" description="VOC" evidence="1">
    <location>
        <begin position="9"/>
        <end position="124"/>
    </location>
</feature>
<dbReference type="OrthoDB" id="9804944at2"/>
<dbReference type="PANTHER" id="PTHR36113">
    <property type="entry name" value="LYASE, PUTATIVE-RELATED-RELATED"/>
    <property type="match status" value="1"/>
</dbReference>
<dbReference type="Pfam" id="PF00903">
    <property type="entry name" value="Glyoxalase"/>
    <property type="match status" value="1"/>
</dbReference>